<dbReference type="InterPro" id="IPR010106">
    <property type="entry name" value="RpnA"/>
</dbReference>
<reference evidence="1 2" key="1">
    <citation type="journal article" date="2015" name="Genome Announc.">
        <title>Expanding the biotechnology potential of lactobacilli through comparative genomics of 213 strains and associated genera.</title>
        <authorList>
            <person name="Sun Z."/>
            <person name="Harris H.M."/>
            <person name="McCann A."/>
            <person name="Guo C."/>
            <person name="Argimon S."/>
            <person name="Zhang W."/>
            <person name="Yang X."/>
            <person name="Jeffery I.B."/>
            <person name="Cooney J.C."/>
            <person name="Kagawa T.F."/>
            <person name="Liu W."/>
            <person name="Song Y."/>
            <person name="Salvetti E."/>
            <person name="Wrobel A."/>
            <person name="Rasinkangas P."/>
            <person name="Parkhill J."/>
            <person name="Rea M.C."/>
            <person name="O'Sullivan O."/>
            <person name="Ritari J."/>
            <person name="Douillard F.P."/>
            <person name="Paul Ross R."/>
            <person name="Yang R."/>
            <person name="Briner A.E."/>
            <person name="Felis G.E."/>
            <person name="de Vos W.M."/>
            <person name="Barrangou R."/>
            <person name="Klaenhammer T.R."/>
            <person name="Caufield P.W."/>
            <person name="Cui Y."/>
            <person name="Zhang H."/>
            <person name="O'Toole P.W."/>
        </authorList>
    </citation>
    <scope>NUCLEOTIDE SEQUENCE [LARGE SCALE GENOMIC DNA]</scope>
    <source>
        <strain evidence="1 2">DSM 16043</strain>
    </source>
</reference>
<dbReference type="AlphaFoldDB" id="A0A0R1U9T2"/>
<dbReference type="NCBIfam" id="TIGR01784">
    <property type="entry name" value="T_den_put_tspse"/>
    <property type="match status" value="1"/>
</dbReference>
<proteinExistence type="predicted"/>
<gene>
    <name evidence="1" type="ORF">FC46_GL000395</name>
</gene>
<comment type="caution">
    <text evidence="1">The sequence shown here is derived from an EMBL/GenBank/DDBJ whole genome shotgun (WGS) entry which is preliminary data.</text>
</comment>
<dbReference type="PATRIC" id="fig|1423763.3.peg.399"/>
<keyword evidence="2" id="KW-1185">Reference proteome</keyword>
<dbReference type="PANTHER" id="PTHR41317:SF1">
    <property type="entry name" value="PD-(D_E)XK NUCLEASE FAMILY TRANSPOSASE"/>
    <property type="match status" value="1"/>
</dbReference>
<evidence type="ECO:0000313" key="2">
    <source>
        <dbReference type="Proteomes" id="UP000051036"/>
    </source>
</evidence>
<protein>
    <recommendedName>
        <fullName evidence="3">Rpn family recombination-promoting nuclease/putative transposase</fullName>
    </recommendedName>
</protein>
<dbReference type="RefSeq" id="WP_057798644.1">
    <property type="nucleotide sequence ID" value="NZ_AZFM01000015.1"/>
</dbReference>
<dbReference type="PANTHER" id="PTHR41317">
    <property type="entry name" value="PD-(D_E)XK NUCLEASE FAMILY TRANSPOSASE"/>
    <property type="match status" value="1"/>
</dbReference>
<dbReference type="OrthoDB" id="2290982at2"/>
<dbReference type="STRING" id="1423763.FC46_GL000395"/>
<dbReference type="Pfam" id="PF12784">
    <property type="entry name" value="PDDEXK_2"/>
    <property type="match status" value="1"/>
</dbReference>
<name>A0A0R1U9T2_9LACO</name>
<dbReference type="Proteomes" id="UP000051036">
    <property type="component" value="Unassembled WGS sequence"/>
</dbReference>
<sequence length="276" mass="32142">MTNNHTVKGSDIMDDYMFQNVMEDKVNCQVFLDSLFPDKKFKVIDAYPQKRIWPLDIEKPTIMDILAKDDKGVQYNLEMQVKSQPFRDERAEFYSSRLVQKALYKGENYDELRRTYVIFIFASDPFDENLRRYTIKNSVVESKRAHFNGKSAIIYLNSQGTKGKITTDLQDFLNLMEDKPVSNGKAIRQIQETMENVGKTKDWRQRSMSIQYKIDAAKEAGIKQGSEKTRLEDIKKLIRVLRLDGNNDSVILNKSLAFYGDDFSKEELSHIITETK</sequence>
<organism evidence="1 2">
    <name type="scientific">Lactobacillus kalixensis DSM 16043</name>
    <dbReference type="NCBI Taxonomy" id="1423763"/>
    <lineage>
        <taxon>Bacteria</taxon>
        <taxon>Bacillati</taxon>
        <taxon>Bacillota</taxon>
        <taxon>Bacilli</taxon>
        <taxon>Lactobacillales</taxon>
        <taxon>Lactobacillaceae</taxon>
        <taxon>Lactobacillus</taxon>
    </lineage>
</organism>
<dbReference type="EMBL" id="AZFM01000015">
    <property type="protein sequence ID" value="KRL90102.1"/>
    <property type="molecule type" value="Genomic_DNA"/>
</dbReference>
<evidence type="ECO:0008006" key="3">
    <source>
        <dbReference type="Google" id="ProtNLM"/>
    </source>
</evidence>
<accession>A0A0R1U9T2</accession>
<evidence type="ECO:0000313" key="1">
    <source>
        <dbReference type="EMBL" id="KRL90102.1"/>
    </source>
</evidence>